<evidence type="ECO:0000256" key="1">
    <source>
        <dbReference type="SAM" id="MobiDB-lite"/>
    </source>
</evidence>
<dbReference type="AlphaFoldDB" id="A0A0D0B1E2"/>
<reference evidence="3 4" key="1">
    <citation type="submission" date="2014-04" db="EMBL/GenBank/DDBJ databases">
        <authorList>
            <consortium name="DOE Joint Genome Institute"/>
            <person name="Kuo A."/>
            <person name="Ruytinx J."/>
            <person name="Rineau F."/>
            <person name="Colpaert J."/>
            <person name="Kohler A."/>
            <person name="Nagy L.G."/>
            <person name="Floudas D."/>
            <person name="Copeland A."/>
            <person name="Barry K.W."/>
            <person name="Cichocki N."/>
            <person name="Veneault-Fourrey C."/>
            <person name="LaButti K."/>
            <person name="Lindquist E.A."/>
            <person name="Lipzen A."/>
            <person name="Lundell T."/>
            <person name="Morin E."/>
            <person name="Murat C."/>
            <person name="Sun H."/>
            <person name="Tunlid A."/>
            <person name="Henrissat B."/>
            <person name="Grigoriev I.V."/>
            <person name="Hibbett D.S."/>
            <person name="Martin F."/>
            <person name="Nordberg H.P."/>
            <person name="Cantor M.N."/>
            <person name="Hua S.X."/>
        </authorList>
    </citation>
    <scope>NUCLEOTIDE SEQUENCE [LARGE SCALE GENOMIC DNA]</scope>
    <source>
        <strain evidence="3 4">UH-Slu-Lm8-n1</strain>
    </source>
</reference>
<accession>A0A0D0B1E2</accession>
<protein>
    <recommendedName>
        <fullName evidence="5">Transmembrane protein 135 N-terminal domain-containing protein</fullName>
    </recommendedName>
</protein>
<dbReference type="EMBL" id="KN835143">
    <property type="protein sequence ID" value="KIK47796.1"/>
    <property type="molecule type" value="Genomic_DNA"/>
</dbReference>
<feature type="compositionally biased region" description="Low complexity" evidence="1">
    <location>
        <begin position="591"/>
        <end position="608"/>
    </location>
</feature>
<evidence type="ECO:0000256" key="2">
    <source>
        <dbReference type="SAM" id="Phobius"/>
    </source>
</evidence>
<feature type="transmembrane region" description="Helical" evidence="2">
    <location>
        <begin position="396"/>
        <end position="421"/>
    </location>
</feature>
<dbReference type="InParanoid" id="A0A0D0B1E2"/>
<feature type="compositionally biased region" description="Basic and acidic residues" evidence="1">
    <location>
        <begin position="8"/>
        <end position="20"/>
    </location>
</feature>
<feature type="region of interest" description="Disordered" evidence="1">
    <location>
        <begin position="587"/>
        <end position="608"/>
    </location>
</feature>
<sequence>MSAPSPRVIEHTEPDSDHRKTSWRNTANPKDFWPDDPSHLVKVALRAYSLSFSLSLGPALLPIALTLVNRSSSLQTRLGAFKRILGREAGLTGFPFAITVAVCGGIALKHCLETVLGVHHVDKQDDPEVRRHPVVASTFQQRTTVLSLATQAYSNMFNSTPSQKAFVSNILSSTIALYLLQKTRPSKTGSHRPFATFGLTLLFFCRATDAIVQHFLSVGPAREDDLFNIPANRMKTGPSGNLLLPVAGDVKTKKLHQSTAAWLDAAVFWACSARIMWCFFYQPHRLPPSYVKWISSLANVDKRLLNALRVMHSKEWVYGHSSIHSHLLTSYAKDRGYPSSWGDPQGLPACGGANADVVWKALGVPGRRGVGGLPCELLHSRVTTRWGLDNSCLTNVGVRFCLAFIEAVALYLPVHFFPLLFTRPSSILQRHRAIPALLAAIRSATFLSTFLSSYFFAACFTRTLVLAKLFPWIPHDVWDGPYGSVLAGSLTCGWSILIENKRRRGEMALYVLPRAIKASLPAKWTAGNHAGARLAERIVFVLSLASLLTFAAHEPESLRGLSRWTLAFVMKGRNAGFWKKRKEQIEPCPQTPISPSSNSISTQSVDHL</sequence>
<evidence type="ECO:0000313" key="4">
    <source>
        <dbReference type="Proteomes" id="UP000054485"/>
    </source>
</evidence>
<dbReference type="Proteomes" id="UP000054485">
    <property type="component" value="Unassembled WGS sequence"/>
</dbReference>
<evidence type="ECO:0000313" key="3">
    <source>
        <dbReference type="EMBL" id="KIK47796.1"/>
    </source>
</evidence>
<feature type="region of interest" description="Disordered" evidence="1">
    <location>
        <begin position="1"/>
        <end position="29"/>
    </location>
</feature>
<keyword evidence="4" id="KW-1185">Reference proteome</keyword>
<organism evidence="3 4">
    <name type="scientific">Suillus luteus UH-Slu-Lm8-n1</name>
    <dbReference type="NCBI Taxonomy" id="930992"/>
    <lineage>
        <taxon>Eukaryota</taxon>
        <taxon>Fungi</taxon>
        <taxon>Dikarya</taxon>
        <taxon>Basidiomycota</taxon>
        <taxon>Agaricomycotina</taxon>
        <taxon>Agaricomycetes</taxon>
        <taxon>Agaricomycetidae</taxon>
        <taxon>Boletales</taxon>
        <taxon>Suillineae</taxon>
        <taxon>Suillaceae</taxon>
        <taxon>Suillus</taxon>
    </lineage>
</organism>
<reference evidence="4" key="2">
    <citation type="submission" date="2015-01" db="EMBL/GenBank/DDBJ databases">
        <title>Evolutionary Origins and Diversification of the Mycorrhizal Mutualists.</title>
        <authorList>
            <consortium name="DOE Joint Genome Institute"/>
            <consortium name="Mycorrhizal Genomics Consortium"/>
            <person name="Kohler A."/>
            <person name="Kuo A."/>
            <person name="Nagy L.G."/>
            <person name="Floudas D."/>
            <person name="Copeland A."/>
            <person name="Barry K.W."/>
            <person name="Cichocki N."/>
            <person name="Veneault-Fourrey C."/>
            <person name="LaButti K."/>
            <person name="Lindquist E.A."/>
            <person name="Lipzen A."/>
            <person name="Lundell T."/>
            <person name="Morin E."/>
            <person name="Murat C."/>
            <person name="Riley R."/>
            <person name="Ohm R."/>
            <person name="Sun H."/>
            <person name="Tunlid A."/>
            <person name="Henrissat B."/>
            <person name="Grigoriev I.V."/>
            <person name="Hibbett D.S."/>
            <person name="Martin F."/>
        </authorList>
    </citation>
    <scope>NUCLEOTIDE SEQUENCE [LARGE SCALE GENOMIC DNA]</scope>
    <source>
        <strain evidence="4">UH-Slu-Lm8-n1</strain>
    </source>
</reference>
<dbReference type="InterPro" id="IPR026749">
    <property type="entry name" value="Tmem135"/>
</dbReference>
<dbReference type="HOGENOM" id="CLU_012946_2_1_1"/>
<gene>
    <name evidence="3" type="ORF">CY34DRAFT_168326</name>
</gene>
<feature type="transmembrane region" description="Helical" evidence="2">
    <location>
        <begin position="433"/>
        <end position="457"/>
    </location>
</feature>
<keyword evidence="2" id="KW-0472">Membrane</keyword>
<dbReference type="PANTHER" id="PTHR12459">
    <property type="entry name" value="TRANSMEMBRANE PROTEIN 135-RELATED"/>
    <property type="match status" value="1"/>
</dbReference>
<dbReference type="OrthoDB" id="4021778at2759"/>
<keyword evidence="2" id="KW-1133">Transmembrane helix</keyword>
<keyword evidence="2" id="KW-0812">Transmembrane</keyword>
<feature type="transmembrane region" description="Helical" evidence="2">
    <location>
        <begin position="477"/>
        <end position="497"/>
    </location>
</feature>
<dbReference type="PANTHER" id="PTHR12459:SF15">
    <property type="entry name" value="TRANSMEMBRANE PROTEIN 135"/>
    <property type="match status" value="1"/>
</dbReference>
<evidence type="ECO:0008006" key="5">
    <source>
        <dbReference type="Google" id="ProtNLM"/>
    </source>
</evidence>
<proteinExistence type="predicted"/>
<name>A0A0D0B1E2_9AGAM</name>